<name>A0AAD1RE32_PELCU</name>
<dbReference type="GO" id="GO:0036064">
    <property type="term" value="C:ciliary basal body"/>
    <property type="evidence" value="ECO:0007669"/>
    <property type="project" value="TreeGrafter"/>
</dbReference>
<dbReference type="Pfam" id="PF03133">
    <property type="entry name" value="TTL"/>
    <property type="match status" value="1"/>
</dbReference>
<proteinExistence type="predicted"/>
<dbReference type="EMBL" id="OW240913">
    <property type="protein sequence ID" value="CAH2250022.1"/>
    <property type="molecule type" value="Genomic_DNA"/>
</dbReference>
<keyword evidence="2" id="KW-0547">Nucleotide-binding</keyword>
<keyword evidence="1" id="KW-0436">Ligase</keyword>
<dbReference type="GO" id="GO:0000226">
    <property type="term" value="P:microtubule cytoskeleton organization"/>
    <property type="evidence" value="ECO:0007669"/>
    <property type="project" value="TreeGrafter"/>
</dbReference>
<protein>
    <submittedName>
        <fullName evidence="5">Probable tubulin polyglutamylase TTLL2</fullName>
    </submittedName>
</protein>
<dbReference type="GO" id="GO:0015631">
    <property type="term" value="F:tubulin binding"/>
    <property type="evidence" value="ECO:0007669"/>
    <property type="project" value="TreeGrafter"/>
</dbReference>
<dbReference type="SUPFAM" id="SSF56059">
    <property type="entry name" value="Glutathione synthetase ATP-binding domain-like"/>
    <property type="match status" value="1"/>
</dbReference>
<reference evidence="5" key="1">
    <citation type="submission" date="2022-03" db="EMBL/GenBank/DDBJ databases">
        <authorList>
            <person name="Alioto T."/>
            <person name="Alioto T."/>
            <person name="Gomez Garrido J."/>
        </authorList>
    </citation>
    <scope>NUCLEOTIDE SEQUENCE</scope>
</reference>
<dbReference type="PROSITE" id="PS51221">
    <property type="entry name" value="TTL"/>
    <property type="match status" value="1"/>
</dbReference>
<dbReference type="AlphaFoldDB" id="A0AAD1RE32"/>
<evidence type="ECO:0000256" key="4">
    <source>
        <dbReference type="SAM" id="MobiDB-lite"/>
    </source>
</evidence>
<evidence type="ECO:0000256" key="1">
    <source>
        <dbReference type="ARBA" id="ARBA00022598"/>
    </source>
</evidence>
<gene>
    <name evidence="5" type="ORF">PECUL_23A042932</name>
</gene>
<organism evidence="5 6">
    <name type="scientific">Pelobates cultripes</name>
    <name type="common">Western spadefoot toad</name>
    <dbReference type="NCBI Taxonomy" id="61616"/>
    <lineage>
        <taxon>Eukaryota</taxon>
        <taxon>Metazoa</taxon>
        <taxon>Chordata</taxon>
        <taxon>Craniata</taxon>
        <taxon>Vertebrata</taxon>
        <taxon>Euteleostomi</taxon>
        <taxon>Amphibia</taxon>
        <taxon>Batrachia</taxon>
        <taxon>Anura</taxon>
        <taxon>Pelobatoidea</taxon>
        <taxon>Pelobatidae</taxon>
        <taxon>Pelobates</taxon>
    </lineage>
</organism>
<evidence type="ECO:0000313" key="5">
    <source>
        <dbReference type="EMBL" id="CAH2250022.1"/>
    </source>
</evidence>
<feature type="region of interest" description="Disordered" evidence="4">
    <location>
        <begin position="457"/>
        <end position="476"/>
    </location>
</feature>
<feature type="region of interest" description="Disordered" evidence="4">
    <location>
        <begin position="383"/>
        <end position="434"/>
    </location>
</feature>
<dbReference type="PANTHER" id="PTHR12241:SF118">
    <property type="entry name" value="TUBULIN POLYGLUTAMYLASE TTLL2-RELATED"/>
    <property type="match status" value="1"/>
</dbReference>
<accession>A0AAD1RE32</accession>
<feature type="compositionally biased region" description="Polar residues" evidence="4">
    <location>
        <begin position="463"/>
        <end position="476"/>
    </location>
</feature>
<evidence type="ECO:0000256" key="2">
    <source>
        <dbReference type="ARBA" id="ARBA00022741"/>
    </source>
</evidence>
<keyword evidence="6" id="KW-1185">Reference proteome</keyword>
<evidence type="ECO:0000313" key="6">
    <source>
        <dbReference type="Proteomes" id="UP001295444"/>
    </source>
</evidence>
<dbReference type="Proteomes" id="UP001295444">
    <property type="component" value="Chromosome 02"/>
</dbReference>
<dbReference type="GO" id="GO:0070740">
    <property type="term" value="F:tubulin-glutamic acid ligase activity"/>
    <property type="evidence" value="ECO:0007669"/>
    <property type="project" value="TreeGrafter"/>
</dbReference>
<dbReference type="InterPro" id="IPR004344">
    <property type="entry name" value="TTL/TTLL_fam"/>
</dbReference>
<dbReference type="GO" id="GO:0005524">
    <property type="term" value="F:ATP binding"/>
    <property type="evidence" value="ECO:0007669"/>
    <property type="project" value="UniProtKB-KW"/>
</dbReference>
<feature type="compositionally biased region" description="Polar residues" evidence="4">
    <location>
        <begin position="403"/>
        <end position="425"/>
    </location>
</feature>
<sequence length="591" mass="67772">MSYAQDPTMANGDEEDNASSPLVFRLNDSAPRVVREVLLERGWEEFNEQEHALTEWNLHWRTSAFRASDHDHVKPWQRLNHHPRTAQMMKKDCLARHLKRMKGIYGPANYEFSPEAFILPNEYTKFLAEYMKEKHNKKSSYWICKPTDLSRGRGIFVFQDIKDLAYDCAVIVQKYITNPLLISGYKFDLRIYVCVTCFCPLTIYVYQEGLVRFATEKFSLSCLDNIFAHLTNTSINKYSTSYTTEKERVGSGCKWTFAQFRSYLRGIDVDDTMLWQKIYNIVTMTLLAIASSVPSSSNCFELMGFDILIDETLKPWLLEVNYSPALSLECSNDVTVKKSLINDIIELLNFKPSDGLRDASSIKKSSMTPHVLHSCSHTSCESANSQRTEEIKPSSYAKDYSTENKAPNYVQSVNSKTTHPDTSPRTIGDSETKRSDNKVNEICCKCDAEETSFQDFPDDTMNKRITSNGITGSSPRKTLTSRLRERMNVSQKLADSKVISKTHPVRYTRIKTTVESAWHYNQWKPNEYNLFPLYFISDLEKSPPSHVGNFLLVFPFSQSSLLASRNGMDIKSIIQELSRIMHRLSSSIKSV</sequence>
<feature type="region of interest" description="Disordered" evidence="4">
    <location>
        <begin position="1"/>
        <end position="22"/>
    </location>
</feature>
<evidence type="ECO:0000256" key="3">
    <source>
        <dbReference type="ARBA" id="ARBA00022840"/>
    </source>
</evidence>
<dbReference type="PANTHER" id="PTHR12241">
    <property type="entry name" value="TUBULIN POLYGLUTAMYLASE"/>
    <property type="match status" value="1"/>
</dbReference>
<keyword evidence="3" id="KW-0067">ATP-binding</keyword>
<dbReference type="Gene3D" id="3.30.470.20">
    <property type="entry name" value="ATP-grasp fold, B domain"/>
    <property type="match status" value="1"/>
</dbReference>